<dbReference type="RefSeq" id="WP_106583614.1">
    <property type="nucleotide sequence ID" value="NZ_PYGA01000010.1"/>
</dbReference>
<dbReference type="OrthoDB" id="3217739at2"/>
<reference evidence="1 2" key="1">
    <citation type="submission" date="2018-03" db="EMBL/GenBank/DDBJ databases">
        <title>Genomic Encyclopedia of Archaeal and Bacterial Type Strains, Phase II (KMG-II): from individual species to whole genera.</title>
        <authorList>
            <person name="Goeker M."/>
        </authorList>
    </citation>
    <scope>NUCLEOTIDE SEQUENCE [LARGE SCALE GENOMIC DNA]</scope>
    <source>
        <strain evidence="1 2">DSM 45312</strain>
    </source>
</reference>
<protein>
    <submittedName>
        <fullName evidence="1">Uncharacterized protein</fullName>
    </submittedName>
</protein>
<evidence type="ECO:0000313" key="2">
    <source>
        <dbReference type="Proteomes" id="UP000240542"/>
    </source>
</evidence>
<comment type="caution">
    <text evidence="1">The sequence shown here is derived from an EMBL/GenBank/DDBJ whole genome shotgun (WGS) entry which is preliminary data.</text>
</comment>
<dbReference type="Proteomes" id="UP000240542">
    <property type="component" value="Unassembled WGS sequence"/>
</dbReference>
<dbReference type="AlphaFoldDB" id="A0A2P8DHP9"/>
<proteinExistence type="predicted"/>
<accession>A0A2P8DHP9</accession>
<evidence type="ECO:0000313" key="1">
    <source>
        <dbReference type="EMBL" id="PSK96709.1"/>
    </source>
</evidence>
<organism evidence="1 2">
    <name type="scientific">Murinocardiopsis flavida</name>
    <dbReference type="NCBI Taxonomy" id="645275"/>
    <lineage>
        <taxon>Bacteria</taxon>
        <taxon>Bacillati</taxon>
        <taxon>Actinomycetota</taxon>
        <taxon>Actinomycetes</taxon>
        <taxon>Streptosporangiales</taxon>
        <taxon>Nocardiopsidaceae</taxon>
        <taxon>Murinocardiopsis</taxon>
    </lineage>
</organism>
<keyword evidence="2" id="KW-1185">Reference proteome</keyword>
<gene>
    <name evidence="1" type="ORF">CLV63_1106</name>
</gene>
<sequence>MPCYLCGARQPDPAVGDGQWKRGVRSERQVLVCAECQLTREWKADLDRCGRCRSTFLLSRLGEVECHTCGAVRTHTAHRTEHLAADPALTDEVERALERVLGGPGRLGAARAH</sequence>
<name>A0A2P8DHP9_9ACTN</name>
<dbReference type="EMBL" id="PYGA01000010">
    <property type="protein sequence ID" value="PSK96709.1"/>
    <property type="molecule type" value="Genomic_DNA"/>
</dbReference>